<evidence type="ECO:0000256" key="2">
    <source>
        <dbReference type="ARBA" id="ARBA00022679"/>
    </source>
</evidence>
<evidence type="ECO:0000313" key="4">
    <source>
        <dbReference type="EMBL" id="CAJ2500565.1"/>
    </source>
</evidence>
<dbReference type="PANTHER" id="PTHR43712:SF2">
    <property type="entry name" value="O-METHYLTRANSFERASE CICE"/>
    <property type="match status" value="1"/>
</dbReference>
<name>A0AAI8YDB3_9PEZI</name>
<dbReference type="SUPFAM" id="SSF46785">
    <property type="entry name" value="Winged helix' DNA-binding domain"/>
    <property type="match status" value="1"/>
</dbReference>
<evidence type="ECO:0000256" key="3">
    <source>
        <dbReference type="ARBA" id="ARBA00022691"/>
    </source>
</evidence>
<accession>A0AAI8YDB3</accession>
<proteinExistence type="predicted"/>
<keyword evidence="2" id="KW-0808">Transferase</keyword>
<dbReference type="InterPro" id="IPR036390">
    <property type="entry name" value="WH_DNA-bd_sf"/>
</dbReference>
<dbReference type="GO" id="GO:0008168">
    <property type="term" value="F:methyltransferase activity"/>
    <property type="evidence" value="ECO:0007669"/>
    <property type="project" value="UniProtKB-KW"/>
</dbReference>
<reference evidence="4" key="1">
    <citation type="submission" date="2023-10" db="EMBL/GenBank/DDBJ databases">
        <authorList>
            <person name="Hackl T."/>
        </authorList>
    </citation>
    <scope>NUCLEOTIDE SEQUENCE</scope>
</reference>
<dbReference type="Gene3D" id="1.10.10.10">
    <property type="entry name" value="Winged helix-like DNA-binding domain superfamily/Winged helix DNA-binding domain"/>
    <property type="match status" value="1"/>
</dbReference>
<protein>
    <submittedName>
        <fullName evidence="4">Uu.00g034180.m01.CDS01</fullName>
    </submittedName>
</protein>
<dbReference type="GO" id="GO:0032259">
    <property type="term" value="P:methylation"/>
    <property type="evidence" value="ECO:0007669"/>
    <property type="project" value="UniProtKB-KW"/>
</dbReference>
<keyword evidence="5" id="KW-1185">Reference proteome</keyword>
<evidence type="ECO:0000256" key="1">
    <source>
        <dbReference type="ARBA" id="ARBA00022603"/>
    </source>
</evidence>
<keyword evidence="3" id="KW-0949">S-adenosyl-L-methionine</keyword>
<organism evidence="4 5">
    <name type="scientific">Anthostomella pinea</name>
    <dbReference type="NCBI Taxonomy" id="933095"/>
    <lineage>
        <taxon>Eukaryota</taxon>
        <taxon>Fungi</taxon>
        <taxon>Dikarya</taxon>
        <taxon>Ascomycota</taxon>
        <taxon>Pezizomycotina</taxon>
        <taxon>Sordariomycetes</taxon>
        <taxon>Xylariomycetidae</taxon>
        <taxon>Xylariales</taxon>
        <taxon>Xylariaceae</taxon>
        <taxon>Anthostomella</taxon>
    </lineage>
</organism>
<comment type="caution">
    <text evidence="4">The sequence shown here is derived from an EMBL/GenBank/DDBJ whole genome shotgun (WGS) entry which is preliminary data.</text>
</comment>
<dbReference type="EMBL" id="CAUWAG010000003">
    <property type="protein sequence ID" value="CAJ2500565.1"/>
    <property type="molecule type" value="Genomic_DNA"/>
</dbReference>
<sequence>MAISVDEAKAIADRLESLINDPHVSGAALDDDTRRRLREGGLKLSLLMEAPGDTIHRISNTPLQLAIDRIGVETHLFEIMAEAEGSVFTNGELASKTNVDPVLMKRLLRYYQSCGMLSQPSDDSYSSNNITKALASTGGQSGINYFFEMVSPSFMAFPSFLRENGYRNPTDPNHCPWHLGHRTDLSPFPWLQTHPEHFGYFLPWMAA</sequence>
<gene>
    <name evidence="4" type="ORF">KHLLAP_LOCUS1033</name>
</gene>
<dbReference type="Proteomes" id="UP001295740">
    <property type="component" value="Unassembled WGS sequence"/>
</dbReference>
<dbReference type="AlphaFoldDB" id="A0AAI8YDB3"/>
<dbReference type="InterPro" id="IPR036388">
    <property type="entry name" value="WH-like_DNA-bd_sf"/>
</dbReference>
<dbReference type="PANTHER" id="PTHR43712">
    <property type="entry name" value="PUTATIVE (AFU_ORTHOLOGUE AFUA_4G14580)-RELATED"/>
    <property type="match status" value="1"/>
</dbReference>
<evidence type="ECO:0000313" key="5">
    <source>
        <dbReference type="Proteomes" id="UP001295740"/>
    </source>
</evidence>
<keyword evidence="1" id="KW-0489">Methyltransferase</keyword>